<comment type="subcellular location">
    <subcellularLocation>
        <location evidence="1">Membrane</location>
    </subcellularLocation>
</comment>
<dbReference type="InterPro" id="IPR013783">
    <property type="entry name" value="Ig-like_fold"/>
</dbReference>
<dbReference type="InterPro" id="IPR003599">
    <property type="entry name" value="Ig_sub"/>
</dbReference>
<evidence type="ECO:0000256" key="3">
    <source>
        <dbReference type="ARBA" id="ARBA00023319"/>
    </source>
</evidence>
<dbReference type="Proteomes" id="UP000694412">
    <property type="component" value="Chromosome LGE64"/>
</dbReference>
<keyword evidence="5" id="KW-0812">Transmembrane</keyword>
<dbReference type="InterPro" id="IPR007110">
    <property type="entry name" value="Ig-like_dom"/>
</dbReference>
<organism evidence="7 8">
    <name type="scientific">Coturnix japonica</name>
    <name type="common">Japanese quail</name>
    <name type="synonym">Coturnix coturnix japonica</name>
    <dbReference type="NCBI Taxonomy" id="93934"/>
    <lineage>
        <taxon>Eukaryota</taxon>
        <taxon>Metazoa</taxon>
        <taxon>Chordata</taxon>
        <taxon>Craniata</taxon>
        <taxon>Vertebrata</taxon>
        <taxon>Euteleostomi</taxon>
        <taxon>Archelosauria</taxon>
        <taxon>Archosauria</taxon>
        <taxon>Dinosauria</taxon>
        <taxon>Saurischia</taxon>
        <taxon>Theropoda</taxon>
        <taxon>Coelurosauria</taxon>
        <taxon>Aves</taxon>
        <taxon>Neognathae</taxon>
        <taxon>Galloanserae</taxon>
        <taxon>Galliformes</taxon>
        <taxon>Phasianidae</taxon>
        <taxon>Perdicinae</taxon>
        <taxon>Coturnix</taxon>
    </lineage>
</organism>
<dbReference type="Pfam" id="PF22705">
    <property type="entry name" value="C2-set_3"/>
    <property type="match status" value="1"/>
</dbReference>
<dbReference type="GO" id="GO:0009897">
    <property type="term" value="C:external side of plasma membrane"/>
    <property type="evidence" value="ECO:0007669"/>
    <property type="project" value="TreeGrafter"/>
</dbReference>
<name>A0A8C2SZV0_COTJA</name>
<keyword evidence="3" id="KW-0393">Immunoglobulin domain</keyword>
<evidence type="ECO:0000256" key="4">
    <source>
        <dbReference type="SAM" id="MobiDB-lite"/>
    </source>
</evidence>
<reference evidence="7" key="3">
    <citation type="submission" date="2025-09" db="UniProtKB">
        <authorList>
            <consortium name="Ensembl"/>
        </authorList>
    </citation>
    <scope>IDENTIFICATION</scope>
</reference>
<evidence type="ECO:0000256" key="2">
    <source>
        <dbReference type="ARBA" id="ARBA00023136"/>
    </source>
</evidence>
<dbReference type="Gene3D" id="2.60.40.10">
    <property type="entry name" value="Immunoglobulins"/>
    <property type="match status" value="2"/>
</dbReference>
<dbReference type="GeneTree" id="ENSGT00960000191103"/>
<dbReference type="SMART" id="SM00409">
    <property type="entry name" value="IG"/>
    <property type="match status" value="1"/>
</dbReference>
<keyword evidence="2 5" id="KW-0472">Membrane</keyword>
<dbReference type="InterPro" id="IPR050504">
    <property type="entry name" value="IgSF_BTN/MOG"/>
</dbReference>
<feature type="compositionally biased region" description="Basic and acidic residues" evidence="4">
    <location>
        <begin position="449"/>
        <end position="492"/>
    </location>
</feature>
<dbReference type="PANTHER" id="PTHR24100">
    <property type="entry name" value="BUTYROPHILIN"/>
    <property type="match status" value="1"/>
</dbReference>
<dbReference type="Pfam" id="PF07686">
    <property type="entry name" value="V-set"/>
    <property type="match status" value="1"/>
</dbReference>
<dbReference type="GO" id="GO:0005102">
    <property type="term" value="F:signaling receptor binding"/>
    <property type="evidence" value="ECO:0007669"/>
    <property type="project" value="TreeGrafter"/>
</dbReference>
<dbReference type="AlphaFoldDB" id="A0A8C2SZV0"/>
<dbReference type="Ensembl" id="ENSCJPT00005007949.1">
    <property type="protein sequence ID" value="ENSCJPP00005004824.1"/>
    <property type="gene ID" value="ENSCJPG00005004688.1"/>
</dbReference>
<reference evidence="7" key="1">
    <citation type="submission" date="2015-11" db="EMBL/GenBank/DDBJ databases">
        <authorList>
            <consortium name="International Coturnix japonica Genome Analysis Consortium"/>
            <person name="Warren W."/>
            <person name="Burt D.W."/>
            <person name="Antin P.B."/>
            <person name="Lanford R."/>
            <person name="Gros J."/>
            <person name="Wilson R.K."/>
        </authorList>
    </citation>
    <scope>NUCLEOTIDE SEQUENCE [LARGE SCALE GENOMIC DNA]</scope>
</reference>
<accession>A0A8C2SZV0</accession>
<evidence type="ECO:0000313" key="7">
    <source>
        <dbReference type="Ensembl" id="ENSCJPP00005004824.1"/>
    </source>
</evidence>
<feature type="transmembrane region" description="Helical" evidence="5">
    <location>
        <begin position="23"/>
        <end position="41"/>
    </location>
</feature>
<dbReference type="InterPro" id="IPR036179">
    <property type="entry name" value="Ig-like_dom_sf"/>
</dbReference>
<dbReference type="PANTHER" id="PTHR24100:SF130">
    <property type="entry name" value="BUTYROPHILIN-LIKE PROTEIN 9"/>
    <property type="match status" value="1"/>
</dbReference>
<feature type="domain" description="Ig-like" evidence="6">
    <location>
        <begin position="44"/>
        <end position="149"/>
    </location>
</feature>
<evidence type="ECO:0000313" key="8">
    <source>
        <dbReference type="Proteomes" id="UP000694412"/>
    </source>
</evidence>
<dbReference type="GO" id="GO:0050852">
    <property type="term" value="P:T cell receptor signaling pathway"/>
    <property type="evidence" value="ECO:0007669"/>
    <property type="project" value="TreeGrafter"/>
</dbReference>
<protein>
    <submittedName>
        <fullName evidence="7">Butyrophilin subfamily 1 member A1-like</fullName>
    </submittedName>
</protein>
<proteinExistence type="predicted"/>
<reference evidence="7" key="2">
    <citation type="submission" date="2025-08" db="UniProtKB">
        <authorList>
            <consortium name="Ensembl"/>
        </authorList>
    </citation>
    <scope>IDENTIFICATION</scope>
</reference>
<dbReference type="InterPro" id="IPR013106">
    <property type="entry name" value="Ig_V-set"/>
</dbReference>
<evidence type="ECO:0000256" key="1">
    <source>
        <dbReference type="ARBA" id="ARBA00004370"/>
    </source>
</evidence>
<evidence type="ECO:0000259" key="6">
    <source>
        <dbReference type="PROSITE" id="PS50835"/>
    </source>
</evidence>
<feature type="region of interest" description="Disordered" evidence="4">
    <location>
        <begin position="449"/>
        <end position="505"/>
    </location>
</feature>
<sequence>MNNLTNMTFSGVFSSVCPRRTRVVLFLSLPVCFFIAMWFTGEDPITIIIHPPVALVGEQVTLSCQLTPKIPSNTSVLWYKEEKGRDTPLCSSSSLDGEVEQCQHEEQCRIEARWERKRLLLIIQKVQISDRGVYICAVSGNAVSQEAVAHLDVIAIGNKPALVKDQQEESSCRYTCNSKGWYPKPQVIWTTYGGGKKNVEIKTTVTWSETDLFVVQSIITVPCDDVDVKCVIMLIKEKINQTGSLNEMTLQKPSTEHTFTYESQMRGDCVNPKAISGIPQREHLSSLSKTSIPEEKYSIFAIESSDELRCGQPPPSDLTTNRKSHLQLTQQIENHNWLWILCLFCLIIVIIVELQAQGRAREDREKETLKKETEQLLAQKIAETQKKEIEGLLAQRRAEEDTEKETLKKEIEQLLAQRRAEEDAEKEALKKEIAALQKKNAQCQKQIEELQKQGGAKEDPEKAALQKENEEHPVQGRSGKDAEKETPKKENGEWSCWTSGHPCHC</sequence>
<keyword evidence="8" id="KW-1185">Reference proteome</keyword>
<dbReference type="GO" id="GO:0001817">
    <property type="term" value="P:regulation of cytokine production"/>
    <property type="evidence" value="ECO:0007669"/>
    <property type="project" value="TreeGrafter"/>
</dbReference>
<feature type="transmembrane region" description="Helical" evidence="5">
    <location>
        <begin position="337"/>
        <end position="356"/>
    </location>
</feature>
<dbReference type="SUPFAM" id="SSF48726">
    <property type="entry name" value="Immunoglobulin"/>
    <property type="match status" value="2"/>
</dbReference>
<evidence type="ECO:0000256" key="5">
    <source>
        <dbReference type="SAM" id="Phobius"/>
    </source>
</evidence>
<dbReference type="PROSITE" id="PS50835">
    <property type="entry name" value="IG_LIKE"/>
    <property type="match status" value="1"/>
</dbReference>
<gene>
    <name evidence="7" type="primary">LOC107325874</name>
</gene>
<dbReference type="InterPro" id="IPR053896">
    <property type="entry name" value="BTN3A2-like_Ig-C"/>
</dbReference>
<keyword evidence="5" id="KW-1133">Transmembrane helix</keyword>